<evidence type="ECO:0000313" key="2">
    <source>
        <dbReference type="Proteomes" id="UP001355056"/>
    </source>
</evidence>
<sequence>MKPETHWFITGRCGLYYLANASTRHDAIHSHCDSLGMSWQACRKNGDRAIKCVITPKDATNGQE</sequence>
<dbReference type="RefSeq" id="WP_332613964.1">
    <property type="nucleotide sequence ID" value="NZ_JAXGFP010000001.1"/>
</dbReference>
<evidence type="ECO:0000313" key="1">
    <source>
        <dbReference type="EMBL" id="MEG3182649.1"/>
    </source>
</evidence>
<reference evidence="1 2" key="1">
    <citation type="journal article" date="2016" name="Int. J. Syst. Evol. Microbiol.">
        <title>Lysobacter erysipheiresistens sp. nov., an antagonist of powdery mildew, isolated from tobacco-cultivated soil.</title>
        <authorList>
            <person name="Xie B."/>
            <person name="Li T."/>
            <person name="Lin X."/>
            <person name="Wang C.J."/>
            <person name="Chen Y.J."/>
            <person name="Liu W.J."/>
            <person name="Zhao Z.W."/>
        </authorList>
    </citation>
    <scope>NUCLEOTIDE SEQUENCE [LARGE SCALE GENOMIC DNA]</scope>
    <source>
        <strain evidence="1 2">RS-LYSO-3</strain>
    </source>
</reference>
<proteinExistence type="predicted"/>
<protein>
    <submittedName>
        <fullName evidence="1">Uncharacterized protein</fullName>
    </submittedName>
</protein>
<dbReference type="EMBL" id="JAXGFP010000001">
    <property type="protein sequence ID" value="MEG3182649.1"/>
    <property type="molecule type" value="Genomic_DNA"/>
</dbReference>
<comment type="caution">
    <text evidence="1">The sequence shown here is derived from an EMBL/GenBank/DDBJ whole genome shotgun (WGS) entry which is preliminary data.</text>
</comment>
<dbReference type="Proteomes" id="UP001355056">
    <property type="component" value="Unassembled WGS sequence"/>
</dbReference>
<gene>
    <name evidence="1" type="ORF">SNE34_01290</name>
</gene>
<accession>A0ABU7YU94</accession>
<organism evidence="1 2">
    <name type="scientific">Novilysobacter erysipheiresistens</name>
    <dbReference type="NCBI Taxonomy" id="1749332"/>
    <lineage>
        <taxon>Bacteria</taxon>
        <taxon>Pseudomonadati</taxon>
        <taxon>Pseudomonadota</taxon>
        <taxon>Gammaproteobacteria</taxon>
        <taxon>Lysobacterales</taxon>
        <taxon>Lysobacteraceae</taxon>
        <taxon>Novilysobacter</taxon>
    </lineage>
</organism>
<name>A0ABU7YU94_9GAMM</name>
<keyword evidence="2" id="KW-1185">Reference proteome</keyword>